<feature type="non-terminal residue" evidence="1">
    <location>
        <position position="1"/>
    </location>
</feature>
<proteinExistence type="predicted"/>
<organism evidence="1">
    <name type="scientific">Tanacetum cinerariifolium</name>
    <name type="common">Dalmatian daisy</name>
    <name type="synonym">Chrysanthemum cinerariifolium</name>
    <dbReference type="NCBI Taxonomy" id="118510"/>
    <lineage>
        <taxon>Eukaryota</taxon>
        <taxon>Viridiplantae</taxon>
        <taxon>Streptophyta</taxon>
        <taxon>Embryophyta</taxon>
        <taxon>Tracheophyta</taxon>
        <taxon>Spermatophyta</taxon>
        <taxon>Magnoliopsida</taxon>
        <taxon>eudicotyledons</taxon>
        <taxon>Gunneridae</taxon>
        <taxon>Pentapetalae</taxon>
        <taxon>asterids</taxon>
        <taxon>campanulids</taxon>
        <taxon>Asterales</taxon>
        <taxon>Asteraceae</taxon>
        <taxon>Asteroideae</taxon>
        <taxon>Anthemideae</taxon>
        <taxon>Anthemidinae</taxon>
        <taxon>Tanacetum</taxon>
    </lineage>
</organism>
<name>A0A699UVW3_TANCI</name>
<evidence type="ECO:0000313" key="1">
    <source>
        <dbReference type="EMBL" id="GFD26985.1"/>
    </source>
</evidence>
<dbReference type="CDD" id="cd09272">
    <property type="entry name" value="RNase_HI_RT_Ty1"/>
    <property type="match status" value="1"/>
</dbReference>
<dbReference type="PANTHER" id="PTHR11439">
    <property type="entry name" value="GAG-POL-RELATED RETROTRANSPOSON"/>
    <property type="match status" value="1"/>
</dbReference>
<reference evidence="1" key="1">
    <citation type="journal article" date="2019" name="Sci. Rep.">
        <title>Draft genome of Tanacetum cinerariifolium, the natural source of mosquito coil.</title>
        <authorList>
            <person name="Yamashiro T."/>
            <person name="Shiraishi A."/>
            <person name="Satake H."/>
            <person name="Nakayama K."/>
        </authorList>
    </citation>
    <scope>NUCLEOTIDE SEQUENCE</scope>
</reference>
<dbReference type="PANTHER" id="PTHR11439:SF495">
    <property type="entry name" value="REVERSE TRANSCRIPTASE, RNA-DEPENDENT DNA POLYMERASE-RELATED"/>
    <property type="match status" value="1"/>
</dbReference>
<dbReference type="EMBL" id="BKCJ011373235">
    <property type="protein sequence ID" value="GFD26985.1"/>
    <property type="molecule type" value="Genomic_DNA"/>
</dbReference>
<comment type="caution">
    <text evidence="1">The sequence shown here is derived from an EMBL/GenBank/DDBJ whole genome shotgun (WGS) entry which is preliminary data.</text>
</comment>
<sequence>PKYSGFDLSAYLDADHAECHLDRKSTSGSVQFLGDKLVCWSTKKQNYVSISTAESEYVTVSDCCA</sequence>
<dbReference type="AlphaFoldDB" id="A0A699UVW3"/>
<accession>A0A699UVW3</accession>
<gene>
    <name evidence="1" type="ORF">Tci_898954</name>
</gene>
<protein>
    <submittedName>
        <fullName evidence="1">Uncharacterized mitochondrial protein AtMg00810-like</fullName>
    </submittedName>
</protein>